<keyword evidence="3" id="KW-1185">Reference proteome</keyword>
<accession>A0ABU7K420</accession>
<proteinExistence type="predicted"/>
<organism evidence="2 3">
    <name type="scientific">Nocardiopsis codii</name>
    <dbReference type="NCBI Taxonomy" id="3065942"/>
    <lineage>
        <taxon>Bacteria</taxon>
        <taxon>Bacillati</taxon>
        <taxon>Actinomycetota</taxon>
        <taxon>Actinomycetes</taxon>
        <taxon>Streptosporangiales</taxon>
        <taxon>Nocardiopsidaceae</taxon>
        <taxon>Nocardiopsis</taxon>
    </lineage>
</organism>
<dbReference type="InterPro" id="IPR024726">
    <property type="entry name" value="FhuF_C"/>
</dbReference>
<evidence type="ECO:0000313" key="2">
    <source>
        <dbReference type="EMBL" id="MEE2036996.1"/>
    </source>
</evidence>
<gene>
    <name evidence="2" type="ORF">Q8791_07160</name>
</gene>
<dbReference type="Proteomes" id="UP001356095">
    <property type="component" value="Unassembled WGS sequence"/>
</dbReference>
<reference evidence="2 3" key="1">
    <citation type="submission" date="2023-08" db="EMBL/GenBank/DDBJ databases">
        <authorList>
            <person name="Girao M."/>
            <person name="Carvalho M.F."/>
        </authorList>
    </citation>
    <scope>NUCLEOTIDE SEQUENCE [LARGE SCALE GENOMIC DNA]</scope>
    <source>
        <strain evidence="2 3">CT-R113</strain>
    </source>
</reference>
<name>A0ABU7K420_9ACTN</name>
<feature type="domain" description="Ferric siderophore reductase C-terminal" evidence="1">
    <location>
        <begin position="228"/>
        <end position="248"/>
    </location>
</feature>
<protein>
    <submittedName>
        <fullName evidence="2">(2Fe-2S)-binding protein</fullName>
    </submittedName>
</protein>
<dbReference type="Pfam" id="PF11575">
    <property type="entry name" value="FhuF_C"/>
    <property type="match status" value="1"/>
</dbReference>
<evidence type="ECO:0000259" key="1">
    <source>
        <dbReference type="Pfam" id="PF11575"/>
    </source>
</evidence>
<evidence type="ECO:0000313" key="3">
    <source>
        <dbReference type="Proteomes" id="UP001356095"/>
    </source>
</evidence>
<sequence length="250" mass="25614">MEGARVPVRPVLEDVGRVNPLFALEGEPPGPGWVFVPAAGGGTDETARTVLSAEVERVRAQLAALSGGPGGTVEWRVAASLFQQGMATRLLSPVLAAALCHGVLLDAAEFRWDPRRDGPLVLRTPQETAATVTGGIARVADLVEETVVLGALAGIERALAGPGRVAPGLLRGNTASALAGAVRSLGADRPERRPQAEALAGDLLARPSLAGTGGYTGVDATGAGVFRRTTCCLYYRLPGGGFCGDCALRS</sequence>
<comment type="caution">
    <text evidence="2">The sequence shown here is derived from an EMBL/GenBank/DDBJ whole genome shotgun (WGS) entry which is preliminary data.</text>
</comment>
<dbReference type="RefSeq" id="WP_330090793.1">
    <property type="nucleotide sequence ID" value="NZ_JAUZMY010000005.1"/>
</dbReference>
<dbReference type="EMBL" id="JAUZMY010000005">
    <property type="protein sequence ID" value="MEE2036996.1"/>
    <property type="molecule type" value="Genomic_DNA"/>
</dbReference>